<keyword evidence="2" id="KW-1185">Reference proteome</keyword>
<evidence type="ECO:0000313" key="2">
    <source>
        <dbReference type="Proteomes" id="UP000187012"/>
    </source>
</evidence>
<organism evidence="1 2">
    <name type="scientific">Paraburkholderia ribeironis</name>
    <dbReference type="NCBI Taxonomy" id="1247936"/>
    <lineage>
        <taxon>Bacteria</taxon>
        <taxon>Pseudomonadati</taxon>
        <taxon>Pseudomonadota</taxon>
        <taxon>Betaproteobacteria</taxon>
        <taxon>Burkholderiales</taxon>
        <taxon>Burkholderiaceae</taxon>
        <taxon>Paraburkholderia</taxon>
    </lineage>
</organism>
<evidence type="ECO:0000313" key="1">
    <source>
        <dbReference type="EMBL" id="SIT43433.1"/>
    </source>
</evidence>
<accession>A0A1N7S7Y0</accession>
<dbReference type="AlphaFoldDB" id="A0A1N7S7Y0"/>
<reference evidence="1 2" key="1">
    <citation type="submission" date="2016-12" db="EMBL/GenBank/DDBJ databases">
        <authorList>
            <person name="Song W.-J."/>
            <person name="Kurnit D.M."/>
        </authorList>
    </citation>
    <scope>NUCLEOTIDE SEQUENCE [LARGE SCALE GENOMIC DNA]</scope>
    <source>
        <strain evidence="1 2">STM7296</strain>
    </source>
</reference>
<proteinExistence type="predicted"/>
<name>A0A1N7S7Y0_9BURK</name>
<sequence length="55" mass="6414">MFWPKRQTRLREARRATLRENTHLRCANEVTPEGQCAQIKGNKAHGNDARLVEVR</sequence>
<dbReference type="EMBL" id="CYGX02000042">
    <property type="protein sequence ID" value="SIT43433.1"/>
    <property type="molecule type" value="Genomic_DNA"/>
</dbReference>
<protein>
    <submittedName>
        <fullName evidence="1">Uncharacterized protein</fullName>
    </submittedName>
</protein>
<dbReference type="Proteomes" id="UP000187012">
    <property type="component" value="Unassembled WGS sequence"/>
</dbReference>
<gene>
    <name evidence="1" type="ORF">BN2475_420107</name>
</gene>